<keyword evidence="4" id="KW-0255">Endonuclease</keyword>
<dbReference type="Gene3D" id="3.40.50.300">
    <property type="entry name" value="P-loop containing nucleotide triphosphate hydrolases"/>
    <property type="match status" value="1"/>
</dbReference>
<feature type="compositionally biased region" description="Polar residues" evidence="1">
    <location>
        <begin position="207"/>
        <end position="221"/>
    </location>
</feature>
<feature type="domain" description="Endonuclease GajA/Old nuclease/RecF-like AAA" evidence="2">
    <location>
        <begin position="1"/>
        <end position="394"/>
    </location>
</feature>
<dbReference type="SUPFAM" id="SSF52540">
    <property type="entry name" value="P-loop containing nucleoside triphosphate hydrolases"/>
    <property type="match status" value="1"/>
</dbReference>
<reference evidence="4 5" key="1">
    <citation type="submission" date="2017-01" db="EMBL/GenBank/DDBJ databases">
        <authorList>
            <person name="Mah S.A."/>
            <person name="Swanson W.J."/>
            <person name="Moy G.W."/>
            <person name="Vacquier V.D."/>
        </authorList>
    </citation>
    <scope>NUCLEOTIDE SEQUENCE [LARGE SCALE GENOMIC DNA]</scope>
    <source>
        <strain evidence="4 5">DSM 7027</strain>
    </source>
</reference>
<dbReference type="Proteomes" id="UP000186895">
    <property type="component" value="Unassembled WGS sequence"/>
</dbReference>
<keyword evidence="5" id="KW-1185">Reference proteome</keyword>
<protein>
    <submittedName>
        <fullName evidence="4">Predicted ATP-dependent endonuclease of the OLD family, contains P-loop ATPase and TOPRIM domains</fullName>
    </submittedName>
</protein>
<dbReference type="STRING" id="49186.SAMN05421647_102550"/>
<evidence type="ECO:0000259" key="3">
    <source>
        <dbReference type="Pfam" id="PF20469"/>
    </source>
</evidence>
<dbReference type="EMBL" id="FTMN01000002">
    <property type="protein sequence ID" value="SIQ16764.1"/>
    <property type="molecule type" value="Genomic_DNA"/>
</dbReference>
<sequence length="715" mass="82459">MKLARIEISNFRLLKNFVLDLEDELSLLIGKNNTGKTSVLACLDKLVVQSERNAVSYEDFNIELRSSLEKILLGDQEIGAQEQYVPLGIQLKLFIKYSESDDLSMISPLIMSLDPDDDNVVLSFEYKIPFDKLIELKLKYIEESNKFDNRPHLFLKEKLSDYFGPIIKKSLLHDDENQFLDLHKERINLKDILGIQFINAKRSVTNKQNDKTLSNQTSSLYRQVDESDEQEEASDEFKKELRKTDDRLSGIYQSMFKGIIEKVNKFGGINPDETDIKITSTLQHRELLEGNTTVMYAHQSHDLPEHYNGLGYMNLISMIFEIEMLMSRLRRSIKEKPAAINLLFIEEPEAHTHPQMQYVFIKNIKELLRQNRLREDGVVIHLQSVITTHSSHIVSESSFEDIKYLKKSAQDHQVQAKNLKDLEHAYASSEDPEKDEELKKAYRFLKQYLTLNRAELFFADKAIFIEGDTERIILPSMMKKIDQDAQNPDEKPLLSQNISIVEVGAHSQTFEKFIDFVGLKSLIITDIDSYYEKIVYEDDGVTPQKYKNGKDKIEEVQCTPLDPNGSKSSNSSLKFFFQQEGLGFYKGLDFENKSLTKPSGSETWQQDPNGFLKIVYQVAEHGYHGRSYEDAFFSINKDLLNAGHSAFPSLTKKYLDLYLSNDIDVFEFSEKAVNSKPSLAIEILLNSETTEEGVEFSNWHVPLYIKEGLLWLQKN</sequence>
<proteinExistence type="predicted"/>
<feature type="domain" description="OLD protein-like TOPRIM" evidence="3">
    <location>
        <begin position="457"/>
        <end position="528"/>
    </location>
</feature>
<dbReference type="InterPro" id="IPR027417">
    <property type="entry name" value="P-loop_NTPase"/>
</dbReference>
<dbReference type="Pfam" id="PF20469">
    <property type="entry name" value="OLD-like_TOPRIM"/>
    <property type="match status" value="1"/>
</dbReference>
<dbReference type="InterPro" id="IPR041685">
    <property type="entry name" value="AAA_GajA/Old/RecF-like"/>
</dbReference>
<keyword evidence="4" id="KW-0378">Hydrolase</keyword>
<dbReference type="RefSeq" id="WP_076462082.1">
    <property type="nucleotide sequence ID" value="NZ_FTMN01000002.1"/>
</dbReference>
<accession>A0A1N6QJH1</accession>
<dbReference type="InterPro" id="IPR034139">
    <property type="entry name" value="TOPRIM_OLD"/>
</dbReference>
<dbReference type="InterPro" id="IPR051396">
    <property type="entry name" value="Bact_Antivir_Def_Nuclease"/>
</dbReference>
<gene>
    <name evidence="4" type="ORF">SAMN05421647_102550</name>
</gene>
<dbReference type="PANTHER" id="PTHR43581:SF4">
    <property type="entry name" value="ATP_GTP PHOSPHATASE"/>
    <property type="match status" value="1"/>
</dbReference>
<dbReference type="AlphaFoldDB" id="A0A1N6QJH1"/>
<evidence type="ECO:0000313" key="5">
    <source>
        <dbReference type="Proteomes" id="UP000186895"/>
    </source>
</evidence>
<dbReference type="PANTHER" id="PTHR43581">
    <property type="entry name" value="ATP/GTP PHOSPHATASE"/>
    <property type="match status" value="1"/>
</dbReference>
<evidence type="ECO:0000256" key="1">
    <source>
        <dbReference type="SAM" id="MobiDB-lite"/>
    </source>
</evidence>
<name>A0A1N6QJH1_9GAMM</name>
<dbReference type="GO" id="GO:0004519">
    <property type="term" value="F:endonuclease activity"/>
    <property type="evidence" value="ECO:0007669"/>
    <property type="project" value="UniProtKB-KW"/>
</dbReference>
<keyword evidence="4" id="KW-0540">Nuclease</keyword>
<organism evidence="4 5">
    <name type="scientific">Marinobacterium stanieri</name>
    <dbReference type="NCBI Taxonomy" id="49186"/>
    <lineage>
        <taxon>Bacteria</taxon>
        <taxon>Pseudomonadati</taxon>
        <taxon>Pseudomonadota</taxon>
        <taxon>Gammaproteobacteria</taxon>
        <taxon>Oceanospirillales</taxon>
        <taxon>Oceanospirillaceae</taxon>
        <taxon>Marinobacterium</taxon>
    </lineage>
</organism>
<evidence type="ECO:0000259" key="2">
    <source>
        <dbReference type="Pfam" id="PF13175"/>
    </source>
</evidence>
<evidence type="ECO:0000313" key="4">
    <source>
        <dbReference type="EMBL" id="SIQ16764.1"/>
    </source>
</evidence>
<dbReference type="CDD" id="cd01026">
    <property type="entry name" value="TOPRIM_OLD"/>
    <property type="match status" value="1"/>
</dbReference>
<feature type="region of interest" description="Disordered" evidence="1">
    <location>
        <begin position="207"/>
        <end position="239"/>
    </location>
</feature>
<dbReference type="Pfam" id="PF13175">
    <property type="entry name" value="AAA_15"/>
    <property type="match status" value="1"/>
</dbReference>